<evidence type="ECO:0000256" key="1">
    <source>
        <dbReference type="SAM" id="MobiDB-lite"/>
    </source>
</evidence>
<evidence type="ECO:0000313" key="4">
    <source>
        <dbReference type="WBParaSite" id="TASK_0000289001-mRNA-1"/>
    </source>
</evidence>
<dbReference type="OrthoDB" id="10286530at2759"/>
<evidence type="ECO:0000313" key="3">
    <source>
        <dbReference type="Proteomes" id="UP000282613"/>
    </source>
</evidence>
<dbReference type="AlphaFoldDB" id="A0A0R3VZP6"/>
<organism evidence="4">
    <name type="scientific">Taenia asiatica</name>
    <name type="common">Asian tapeworm</name>
    <dbReference type="NCBI Taxonomy" id="60517"/>
    <lineage>
        <taxon>Eukaryota</taxon>
        <taxon>Metazoa</taxon>
        <taxon>Spiralia</taxon>
        <taxon>Lophotrochozoa</taxon>
        <taxon>Platyhelminthes</taxon>
        <taxon>Cestoda</taxon>
        <taxon>Eucestoda</taxon>
        <taxon>Cyclophyllidea</taxon>
        <taxon>Taeniidae</taxon>
        <taxon>Taenia</taxon>
    </lineage>
</organism>
<protein>
    <submittedName>
        <fullName evidence="4">Miff domain-containing protein</fullName>
    </submittedName>
</protein>
<sequence length="259" mass="27868">MSSGPGIYPSSARRIFACKAAKGDASGANPPHKESYRSIQGAADYEDSSSDRSDVEAMHAAPNAPPRVADGSPSTTISLKVPRHTQAIFANLANYLCTTRRVQPMIFVPGSEGHMGSICPFNNRSAFTCCWASNRHGYMMTNLPDVGTVLVFQDSTCLGPRIDFSRPNHKCITLFTPDDKVHKISGPALLRPGNKDEPVVRLPVSANYPASVSLDQFIATLGVIRESMSDGEKSSKTEGKAPDQPKRVSSDEASVKDKV</sequence>
<reference evidence="2 3" key="2">
    <citation type="submission" date="2018-11" db="EMBL/GenBank/DDBJ databases">
        <authorList>
            <consortium name="Pathogen Informatics"/>
        </authorList>
    </citation>
    <scope>NUCLEOTIDE SEQUENCE [LARGE SCALE GENOMIC DNA]</scope>
</reference>
<gene>
    <name evidence="2" type="ORF">TASK_LOCUS2891</name>
</gene>
<evidence type="ECO:0000313" key="2">
    <source>
        <dbReference type="EMBL" id="VDK26518.1"/>
    </source>
</evidence>
<proteinExistence type="predicted"/>
<feature type="region of interest" description="Disordered" evidence="1">
    <location>
        <begin position="227"/>
        <end position="259"/>
    </location>
</feature>
<dbReference type="WBParaSite" id="TASK_0000289001-mRNA-1">
    <property type="protein sequence ID" value="TASK_0000289001-mRNA-1"/>
    <property type="gene ID" value="TASK_0000289001"/>
</dbReference>
<dbReference type="EMBL" id="UYRS01003883">
    <property type="protein sequence ID" value="VDK26518.1"/>
    <property type="molecule type" value="Genomic_DNA"/>
</dbReference>
<dbReference type="Proteomes" id="UP000282613">
    <property type="component" value="Unassembled WGS sequence"/>
</dbReference>
<name>A0A0R3VZP6_TAEAS</name>
<keyword evidence="3" id="KW-1185">Reference proteome</keyword>
<reference evidence="4" key="1">
    <citation type="submission" date="2017-02" db="UniProtKB">
        <authorList>
            <consortium name="WormBaseParasite"/>
        </authorList>
    </citation>
    <scope>IDENTIFICATION</scope>
</reference>
<accession>A0A0R3VZP6</accession>
<feature type="region of interest" description="Disordered" evidence="1">
    <location>
        <begin position="21"/>
        <end position="77"/>
    </location>
</feature>